<protein>
    <recommendedName>
        <fullName evidence="5">C-type lectin domain-containing protein</fullName>
    </recommendedName>
</protein>
<proteinExistence type="predicted"/>
<dbReference type="SUPFAM" id="SSF56436">
    <property type="entry name" value="C-type lectin-like"/>
    <property type="match status" value="2"/>
</dbReference>
<dbReference type="EMBL" id="JAUPFM010000008">
    <property type="protein sequence ID" value="KAK2845087.1"/>
    <property type="molecule type" value="Genomic_DNA"/>
</dbReference>
<gene>
    <name evidence="6" type="ORF">Q5P01_011746</name>
</gene>
<feature type="region of interest" description="Disordered" evidence="3">
    <location>
        <begin position="17"/>
        <end position="49"/>
    </location>
</feature>
<evidence type="ECO:0000259" key="5">
    <source>
        <dbReference type="PROSITE" id="PS50041"/>
    </source>
</evidence>
<dbReference type="AlphaFoldDB" id="A0AA88N020"/>
<feature type="compositionally biased region" description="Polar residues" evidence="3">
    <location>
        <begin position="37"/>
        <end position="47"/>
    </location>
</feature>
<evidence type="ECO:0000256" key="3">
    <source>
        <dbReference type="SAM" id="MobiDB-lite"/>
    </source>
</evidence>
<feature type="region of interest" description="Disordered" evidence="3">
    <location>
        <begin position="357"/>
        <end position="417"/>
    </location>
</feature>
<evidence type="ECO:0000256" key="2">
    <source>
        <dbReference type="SAM" id="Coils"/>
    </source>
</evidence>
<dbReference type="PANTHER" id="PTHR46746">
    <property type="entry name" value="KILLER CELL LECTIN-LIKE RECEPTOR SUBFAMILY F MEMBER 2"/>
    <property type="match status" value="1"/>
</dbReference>
<comment type="caution">
    <text evidence="6">The sequence shown here is derived from an EMBL/GenBank/DDBJ whole genome shotgun (WGS) entry which is preliminary data.</text>
</comment>
<keyword evidence="4" id="KW-1133">Transmembrane helix</keyword>
<dbReference type="InterPro" id="IPR016186">
    <property type="entry name" value="C-type_lectin-like/link_sf"/>
</dbReference>
<reference evidence="6" key="1">
    <citation type="submission" date="2023-07" db="EMBL/GenBank/DDBJ databases">
        <title>Chromosome-level Genome Assembly of Striped Snakehead (Channa striata).</title>
        <authorList>
            <person name="Liu H."/>
        </authorList>
    </citation>
    <scope>NUCLEOTIDE SEQUENCE</scope>
    <source>
        <strain evidence="6">Gz</strain>
        <tissue evidence="6">Muscle</tissue>
    </source>
</reference>
<evidence type="ECO:0000313" key="6">
    <source>
        <dbReference type="EMBL" id="KAK2845087.1"/>
    </source>
</evidence>
<dbReference type="SMART" id="SM00034">
    <property type="entry name" value="CLECT"/>
    <property type="match status" value="1"/>
</dbReference>
<name>A0AA88N020_CHASR</name>
<evidence type="ECO:0000313" key="7">
    <source>
        <dbReference type="Proteomes" id="UP001187415"/>
    </source>
</evidence>
<feature type="region of interest" description="Disordered" evidence="3">
    <location>
        <begin position="300"/>
        <end position="325"/>
    </location>
</feature>
<dbReference type="Gene3D" id="3.10.100.10">
    <property type="entry name" value="Mannose-Binding Protein A, subunit A"/>
    <property type="match status" value="2"/>
</dbReference>
<feature type="transmembrane region" description="Helical" evidence="4">
    <location>
        <begin position="69"/>
        <end position="96"/>
    </location>
</feature>
<keyword evidence="4" id="KW-0812">Transmembrane</keyword>
<accession>A0AA88N020</accession>
<dbReference type="GO" id="GO:0030246">
    <property type="term" value="F:carbohydrate binding"/>
    <property type="evidence" value="ECO:0007669"/>
    <property type="project" value="UniProtKB-KW"/>
</dbReference>
<keyword evidence="7" id="KW-1185">Reference proteome</keyword>
<feature type="compositionally biased region" description="Basic and acidic residues" evidence="3">
    <location>
        <begin position="23"/>
        <end position="36"/>
    </location>
</feature>
<evidence type="ECO:0000256" key="1">
    <source>
        <dbReference type="ARBA" id="ARBA00022734"/>
    </source>
</evidence>
<evidence type="ECO:0000256" key="4">
    <source>
        <dbReference type="SAM" id="Phobius"/>
    </source>
</evidence>
<dbReference type="PROSITE" id="PS50041">
    <property type="entry name" value="C_TYPE_LECTIN_2"/>
    <property type="match status" value="1"/>
</dbReference>
<dbReference type="Pfam" id="PF00059">
    <property type="entry name" value="Lectin_C"/>
    <property type="match status" value="1"/>
</dbReference>
<sequence length="627" mass="71848">MEEAEVNYASVVFKSNKNSSSKAKKDEETVYDEVKGQHQSSEQTADTKVSAGFLQDSDRKVEKTRRPHWQWLACCLGILCVILLCGIISVTVYISLRLESDVGELNQLKENLTNHNKQLSSENEKLNRTYNNLTAQNQELESQRKNLTEQIRDMETKLKEDNVTRAQWSIDAYCPKGSNGRKCEACQNGWLNSTSSCYAVNDAQRSDQKTWEEARENCRGKISDLAVIVNEAQKDFTTEKSWNSHEISGYWIGLKVEDGRWKWVDGSNLTNDSWIEAPVNGRCATSLLRRGWKSGKVDCTDPTPVPVFEQRSSQEKSATPPVPVPEQRLAGACLASATEVHQRTNWESRRRPPDGFCRHCRPSAGSPEGFSRRHRPPAWSPTWPLEGFSRPPARSPEGFSRQRRSPSQCPVCSSEGFPRCRRPPARSPQGFFRFSLRLECDVSELNQLKENLTTLLRVKVNLTNHNEQLSSENEKLNRTYNNLEAQYENLTQAYTVLERNITTLTAQNQELESQRKNLTEQIRDMETKWKEDNVTRAQWSIDAYCPKGSNERKCNACQNGWLYSTSSCYAVNNAKDSDQKTWEEARENCTGKISDLAVIVNESTEGFHHYKQLEFRWNQWILDWPES</sequence>
<keyword evidence="4" id="KW-0472">Membrane</keyword>
<dbReference type="Gene3D" id="1.20.5.1000">
    <property type="entry name" value="arf6 gtpase in complex with a specific effector, jip4"/>
    <property type="match status" value="1"/>
</dbReference>
<organism evidence="6 7">
    <name type="scientific">Channa striata</name>
    <name type="common">Snakehead murrel</name>
    <name type="synonym">Ophicephalus striatus</name>
    <dbReference type="NCBI Taxonomy" id="64152"/>
    <lineage>
        <taxon>Eukaryota</taxon>
        <taxon>Metazoa</taxon>
        <taxon>Chordata</taxon>
        <taxon>Craniata</taxon>
        <taxon>Vertebrata</taxon>
        <taxon>Euteleostomi</taxon>
        <taxon>Actinopterygii</taxon>
        <taxon>Neopterygii</taxon>
        <taxon>Teleostei</taxon>
        <taxon>Neoteleostei</taxon>
        <taxon>Acanthomorphata</taxon>
        <taxon>Anabantaria</taxon>
        <taxon>Anabantiformes</taxon>
        <taxon>Channoidei</taxon>
        <taxon>Channidae</taxon>
        <taxon>Channa</taxon>
    </lineage>
</organism>
<dbReference type="InterPro" id="IPR051379">
    <property type="entry name" value="C-type_Lectin_Receptor_IMM"/>
</dbReference>
<dbReference type="PANTHER" id="PTHR46746:SF3">
    <property type="entry name" value="C-TYPE LECTIN DOMAIN-CONTAINING PROTEIN-RELATED"/>
    <property type="match status" value="1"/>
</dbReference>
<dbReference type="InterPro" id="IPR016187">
    <property type="entry name" value="CTDL_fold"/>
</dbReference>
<feature type="coiled-coil region" evidence="2">
    <location>
        <begin position="98"/>
        <end position="164"/>
    </location>
</feature>
<dbReference type="GO" id="GO:0005886">
    <property type="term" value="C:plasma membrane"/>
    <property type="evidence" value="ECO:0007669"/>
    <property type="project" value="TreeGrafter"/>
</dbReference>
<dbReference type="Proteomes" id="UP001187415">
    <property type="component" value="Unassembled WGS sequence"/>
</dbReference>
<keyword evidence="2" id="KW-0175">Coiled coil</keyword>
<feature type="domain" description="C-type lectin" evidence="5">
    <location>
        <begin position="193"/>
        <end position="294"/>
    </location>
</feature>
<keyword evidence="1" id="KW-0430">Lectin</keyword>
<dbReference type="InterPro" id="IPR001304">
    <property type="entry name" value="C-type_lectin-like"/>
</dbReference>
<feature type="coiled-coil region" evidence="2">
    <location>
        <begin position="445"/>
        <end position="528"/>
    </location>
</feature>